<protein>
    <submittedName>
        <fullName evidence="3">Tripartite-type tricarboxylate transporter, receptor component TctC</fullName>
    </submittedName>
</protein>
<keyword evidence="3" id="KW-0675">Receptor</keyword>
<proteinExistence type="inferred from homology"/>
<evidence type="ECO:0000313" key="3">
    <source>
        <dbReference type="EMBL" id="SFK37699.1"/>
    </source>
</evidence>
<feature type="chain" id="PRO_5011756445" evidence="2">
    <location>
        <begin position="26"/>
        <end position="327"/>
    </location>
</feature>
<dbReference type="Gene3D" id="3.40.190.10">
    <property type="entry name" value="Periplasmic binding protein-like II"/>
    <property type="match status" value="1"/>
</dbReference>
<accession>A0A1I3Z234</accession>
<dbReference type="PIRSF" id="PIRSF017082">
    <property type="entry name" value="YflP"/>
    <property type="match status" value="1"/>
</dbReference>
<organism evidence="3 4">
    <name type="scientific">Falsiroseomonas stagni DSM 19981</name>
    <dbReference type="NCBI Taxonomy" id="1123062"/>
    <lineage>
        <taxon>Bacteria</taxon>
        <taxon>Pseudomonadati</taxon>
        <taxon>Pseudomonadota</taxon>
        <taxon>Alphaproteobacteria</taxon>
        <taxon>Acetobacterales</taxon>
        <taxon>Roseomonadaceae</taxon>
        <taxon>Falsiroseomonas</taxon>
    </lineage>
</organism>
<dbReference type="EMBL" id="FOSQ01000002">
    <property type="protein sequence ID" value="SFK37699.1"/>
    <property type="molecule type" value="Genomic_DNA"/>
</dbReference>
<dbReference type="InterPro" id="IPR042100">
    <property type="entry name" value="Bug_dom1"/>
</dbReference>
<sequence length="327" mass="33774">MNRRHLLASAPALALPLLLPAGVLAQGAFPNRPIRIVSPFSAGGTSDGVVRLLSPTLERVLGQPVVLDNRPGAGGTVGTAHIAAERPDGYSLVLANAGPMAIAQTLFPTLPYDVRRSFSYVMLVGGAPMVVGVRPNSPIRNMADYLAAARARPEAISYGSAGIGSVGHLAGMLWASETGTQLLHVPFRGGGEAEQQVLGGSLESLWNTLGAHAGSVRGGTLRALAITSGERMSTFPDVPTIVEAGFPGATAINWFVLAGPVGLPEGVVTRVREAFTIAINEPGMKDRIAGLGVLPMSDSGPADVQAFVNREVARWAPIVRSSGATPS</sequence>
<evidence type="ECO:0000313" key="4">
    <source>
        <dbReference type="Proteomes" id="UP000199473"/>
    </source>
</evidence>
<dbReference type="Pfam" id="PF03401">
    <property type="entry name" value="TctC"/>
    <property type="match status" value="1"/>
</dbReference>
<dbReference type="Gene3D" id="3.40.190.150">
    <property type="entry name" value="Bordetella uptake gene, domain 1"/>
    <property type="match status" value="1"/>
</dbReference>
<dbReference type="InterPro" id="IPR005064">
    <property type="entry name" value="BUG"/>
</dbReference>
<reference evidence="3 4" key="1">
    <citation type="submission" date="2016-10" db="EMBL/GenBank/DDBJ databases">
        <authorList>
            <person name="de Groot N.N."/>
        </authorList>
    </citation>
    <scope>NUCLEOTIDE SEQUENCE [LARGE SCALE GENOMIC DNA]</scope>
    <source>
        <strain evidence="3 4">DSM 19981</strain>
    </source>
</reference>
<dbReference type="PANTHER" id="PTHR42928">
    <property type="entry name" value="TRICARBOXYLATE-BINDING PROTEIN"/>
    <property type="match status" value="1"/>
</dbReference>
<comment type="similarity">
    <text evidence="1">Belongs to the UPF0065 (bug) family.</text>
</comment>
<dbReference type="Proteomes" id="UP000199473">
    <property type="component" value="Unassembled WGS sequence"/>
</dbReference>
<keyword evidence="2" id="KW-0732">Signal</keyword>
<dbReference type="PANTHER" id="PTHR42928:SF5">
    <property type="entry name" value="BLR1237 PROTEIN"/>
    <property type="match status" value="1"/>
</dbReference>
<feature type="signal peptide" evidence="2">
    <location>
        <begin position="1"/>
        <end position="25"/>
    </location>
</feature>
<gene>
    <name evidence="3" type="ORF">SAMN02745775_10242</name>
</gene>
<evidence type="ECO:0000256" key="1">
    <source>
        <dbReference type="ARBA" id="ARBA00006987"/>
    </source>
</evidence>
<dbReference type="CDD" id="cd07012">
    <property type="entry name" value="PBP2_Bug_TTT"/>
    <property type="match status" value="1"/>
</dbReference>
<evidence type="ECO:0000256" key="2">
    <source>
        <dbReference type="SAM" id="SignalP"/>
    </source>
</evidence>
<dbReference type="RefSeq" id="WP_139225981.1">
    <property type="nucleotide sequence ID" value="NZ_FOSQ01000002.1"/>
</dbReference>
<dbReference type="OrthoDB" id="9780943at2"/>
<dbReference type="AlphaFoldDB" id="A0A1I3Z234"/>
<dbReference type="STRING" id="1123062.SAMN02745775_10242"/>
<name>A0A1I3Z234_9PROT</name>
<keyword evidence="4" id="KW-1185">Reference proteome</keyword>